<keyword evidence="2" id="KW-0677">Repeat</keyword>
<gene>
    <name evidence="8" type="ORF">MOMA_02395</name>
</gene>
<dbReference type="STRING" id="1230338.MOMA_02395"/>
<evidence type="ECO:0000256" key="5">
    <source>
        <dbReference type="SAM" id="SignalP"/>
    </source>
</evidence>
<feature type="domain" description="Calx-beta" evidence="6">
    <location>
        <begin position="197"/>
        <end position="292"/>
    </location>
</feature>
<evidence type="ECO:0000256" key="3">
    <source>
        <dbReference type="ARBA" id="ARBA00022837"/>
    </source>
</evidence>
<dbReference type="SUPFAM" id="SSF141072">
    <property type="entry name" value="CalX-like"/>
    <property type="match status" value="2"/>
</dbReference>
<dbReference type="EMBL" id="ANIN01000001">
    <property type="protein sequence ID" value="ELA09218.1"/>
    <property type="molecule type" value="Genomic_DNA"/>
</dbReference>
<dbReference type="Pfam" id="PF07603">
    <property type="entry name" value="Lcl_C"/>
    <property type="match status" value="1"/>
</dbReference>
<feature type="chain" id="PRO_5003957822" description="Calx-beta domain-containing protein" evidence="5">
    <location>
        <begin position="25"/>
        <end position="532"/>
    </location>
</feature>
<evidence type="ECO:0000256" key="4">
    <source>
        <dbReference type="SAM" id="MobiDB-lite"/>
    </source>
</evidence>
<dbReference type="InterPro" id="IPR011460">
    <property type="entry name" value="Lcl_C"/>
</dbReference>
<dbReference type="eggNOG" id="COG5276">
    <property type="taxonomic scope" value="Bacteria"/>
</dbReference>
<feature type="region of interest" description="Disordered" evidence="4">
    <location>
        <begin position="294"/>
        <end position="329"/>
    </location>
</feature>
<accession>L2F9S2</accession>
<dbReference type="GO" id="GO:0007154">
    <property type="term" value="P:cell communication"/>
    <property type="evidence" value="ECO:0007669"/>
    <property type="project" value="InterPro"/>
</dbReference>
<comment type="caution">
    <text evidence="8">The sequence shown here is derived from an EMBL/GenBank/DDBJ whole genome shotgun (WGS) entry which is preliminary data.</text>
</comment>
<dbReference type="Gene3D" id="2.60.40.2030">
    <property type="match status" value="2"/>
</dbReference>
<dbReference type="Pfam" id="PF03160">
    <property type="entry name" value="Calx-beta"/>
    <property type="match status" value="1"/>
</dbReference>
<feature type="compositionally biased region" description="Basic and acidic residues" evidence="4">
    <location>
        <begin position="315"/>
        <end position="329"/>
    </location>
</feature>
<dbReference type="RefSeq" id="WP_009767038.1">
    <property type="nucleotide sequence ID" value="NZ_ANIN01000001.1"/>
</dbReference>
<evidence type="ECO:0000256" key="1">
    <source>
        <dbReference type="ARBA" id="ARBA00022729"/>
    </source>
</evidence>
<dbReference type="OrthoDB" id="9793251at2"/>
<protein>
    <recommendedName>
        <fullName evidence="10">Calx-beta domain-containing protein</fullName>
    </recommendedName>
</protein>
<evidence type="ECO:0000256" key="2">
    <source>
        <dbReference type="ARBA" id="ARBA00022737"/>
    </source>
</evidence>
<dbReference type="PATRIC" id="fig|1230338.3.peg.523"/>
<keyword evidence="9" id="KW-1185">Reference proteome</keyword>
<organism evidence="8 9">
    <name type="scientific">Moraxella macacae 0408225</name>
    <dbReference type="NCBI Taxonomy" id="1230338"/>
    <lineage>
        <taxon>Bacteria</taxon>
        <taxon>Pseudomonadati</taxon>
        <taxon>Pseudomonadota</taxon>
        <taxon>Gammaproteobacteria</taxon>
        <taxon>Moraxellales</taxon>
        <taxon>Moraxellaceae</taxon>
        <taxon>Moraxella</taxon>
    </lineage>
</organism>
<dbReference type="Proteomes" id="UP000023795">
    <property type="component" value="Unassembled WGS sequence"/>
</dbReference>
<dbReference type="PROSITE" id="PS51257">
    <property type="entry name" value="PROKAR_LIPOPROTEIN"/>
    <property type="match status" value="1"/>
</dbReference>
<name>L2F9S2_9GAMM</name>
<evidence type="ECO:0000259" key="7">
    <source>
        <dbReference type="Pfam" id="PF07603"/>
    </source>
</evidence>
<proteinExistence type="predicted"/>
<dbReference type="GO" id="GO:0016020">
    <property type="term" value="C:membrane"/>
    <property type="evidence" value="ECO:0007669"/>
    <property type="project" value="InterPro"/>
</dbReference>
<sequence length="532" mass="57499">MLKTSIPFAIKPLALATVVAFGLAGCGTEGKPKIPYNPKTESGSSGSGGTTSNFRVRASVVADNVEEPTTGTAKATFRAIYVHKENLEVADKYTADSDITVDYKLGCDANVTNGAVAGVDFKGNTSGSVVLPKGKNTVDIPVEILHNPAPTENRKLCFEITNLTDKNMLDDETVRRKMNITIANIDVGASIQSAAATNGDASVKVMVTASQKLKADTDVYFEVVNGSAVAGTHFKKPTSDKITIKKGENSAEINIPLLTTEISNDVKFEVKLVNKTGGLASIATKNNASVIISAPKPSEPAKRGKVNGTGVSFSGKEKADDTTCTDNRQDCQNKSPMQFTKLDKDGKVLASTATEWACFKDETTGLVWETKTYTPKIAGKYGAQADINKNHRDIELSDWTYRNSYQKLGVSDTGEGSAKDNCRLDDKVCTTESYTKKINAEQLCGVNNWRLPTRHELFNIFNLNDKPTLPTTYLINHNDTKIIPFSFWTQSLALNNGKLDKIWVVYNDGTFSTEDPKSAWSTAAILAVSNGK</sequence>
<evidence type="ECO:0008006" key="10">
    <source>
        <dbReference type="Google" id="ProtNLM"/>
    </source>
</evidence>
<feature type="domain" description="Lcl C-terminal" evidence="7">
    <location>
        <begin position="359"/>
        <end position="515"/>
    </location>
</feature>
<evidence type="ECO:0000259" key="6">
    <source>
        <dbReference type="Pfam" id="PF03160"/>
    </source>
</evidence>
<keyword evidence="3" id="KW-0106">Calcium</keyword>
<dbReference type="AlphaFoldDB" id="L2F9S2"/>
<evidence type="ECO:0000313" key="9">
    <source>
        <dbReference type="Proteomes" id="UP000023795"/>
    </source>
</evidence>
<dbReference type="InterPro" id="IPR003644">
    <property type="entry name" value="Calx_beta"/>
</dbReference>
<evidence type="ECO:0000313" key="8">
    <source>
        <dbReference type="EMBL" id="ELA09218.1"/>
    </source>
</evidence>
<keyword evidence="1 5" id="KW-0732">Signal</keyword>
<feature type="signal peptide" evidence="5">
    <location>
        <begin position="1"/>
        <end position="24"/>
    </location>
</feature>
<feature type="region of interest" description="Disordered" evidence="4">
    <location>
        <begin position="32"/>
        <end position="51"/>
    </location>
</feature>
<reference evidence="8 9" key="1">
    <citation type="journal article" date="2013" name="Genome Announc.">
        <title>Genome Sequence of Moraxella macacae 0408225, a Novel Bacterial Species Isolated from a Cynomolgus Macaque with Epistaxis.</title>
        <authorList>
            <person name="Ladner J.T."/>
            <person name="Whitehouse C.A."/>
            <person name="Koroleva G.I."/>
            <person name="Palacios G.F."/>
        </authorList>
    </citation>
    <scope>NUCLEOTIDE SEQUENCE [LARGE SCALE GENOMIC DNA]</scope>
    <source>
        <strain evidence="8 9">0408225</strain>
    </source>
</reference>
<dbReference type="InterPro" id="IPR038081">
    <property type="entry name" value="CalX-like_sf"/>
</dbReference>